<dbReference type="GO" id="GO:0051262">
    <property type="term" value="P:protein tetramerization"/>
    <property type="evidence" value="ECO:0007669"/>
    <property type="project" value="InterPro"/>
</dbReference>
<dbReference type="STRING" id="1427503.HE1_00792"/>
<dbReference type="Proteomes" id="UP000024842">
    <property type="component" value="Unassembled WGS sequence"/>
</dbReference>
<organism evidence="7 8">
    <name type="scientific">Holospora elegans E1</name>
    <dbReference type="NCBI Taxonomy" id="1427503"/>
    <lineage>
        <taxon>Bacteria</taxon>
        <taxon>Pseudomonadati</taxon>
        <taxon>Pseudomonadota</taxon>
        <taxon>Alphaproteobacteria</taxon>
        <taxon>Holosporales</taxon>
        <taxon>Holosporaceae</taxon>
        <taxon>Holospora</taxon>
    </lineage>
</organism>
<comment type="similarity">
    <text evidence="1">Belongs to the SecB family.</text>
</comment>
<keyword evidence="2" id="KW-0813">Transport</keyword>
<dbReference type="Pfam" id="PF02556">
    <property type="entry name" value="SecB"/>
    <property type="match status" value="1"/>
</dbReference>
<dbReference type="GO" id="GO:0015031">
    <property type="term" value="P:protein transport"/>
    <property type="evidence" value="ECO:0007669"/>
    <property type="project" value="UniProtKB-KW"/>
</dbReference>
<evidence type="ECO:0000256" key="1">
    <source>
        <dbReference type="ARBA" id="ARBA00009990"/>
    </source>
</evidence>
<dbReference type="PRINTS" id="PR01594">
    <property type="entry name" value="SECBCHAPRONE"/>
</dbReference>
<evidence type="ECO:0000313" key="8">
    <source>
        <dbReference type="Proteomes" id="UP000024842"/>
    </source>
</evidence>
<keyword evidence="3" id="KW-0653">Protein transport</keyword>
<evidence type="ECO:0000256" key="3">
    <source>
        <dbReference type="ARBA" id="ARBA00022927"/>
    </source>
</evidence>
<dbReference type="InterPro" id="IPR003708">
    <property type="entry name" value="SecB"/>
</dbReference>
<accession>A0A023DZG3</accession>
<evidence type="ECO:0000256" key="5">
    <source>
        <dbReference type="ARBA" id="ARBA00023186"/>
    </source>
</evidence>
<keyword evidence="4" id="KW-0811">Translocation</keyword>
<dbReference type="PANTHER" id="PTHR36918">
    <property type="match status" value="1"/>
</dbReference>
<evidence type="ECO:0000256" key="6">
    <source>
        <dbReference type="SAM" id="MobiDB-lite"/>
    </source>
</evidence>
<gene>
    <name evidence="7" type="ORF">HE1_00792</name>
</gene>
<evidence type="ECO:0000313" key="7">
    <source>
        <dbReference type="EMBL" id="GAJ46458.1"/>
    </source>
</evidence>
<dbReference type="InterPro" id="IPR035958">
    <property type="entry name" value="SecB-like_sf"/>
</dbReference>
<dbReference type="SUPFAM" id="SSF54611">
    <property type="entry name" value="SecB-like"/>
    <property type="match status" value="1"/>
</dbReference>
<evidence type="ECO:0000256" key="2">
    <source>
        <dbReference type="ARBA" id="ARBA00022448"/>
    </source>
</evidence>
<feature type="compositionally biased region" description="Polar residues" evidence="6">
    <location>
        <begin position="16"/>
        <end position="27"/>
    </location>
</feature>
<dbReference type="AlphaFoldDB" id="A0A023DZG3"/>
<dbReference type="EMBL" id="BAUP01000099">
    <property type="protein sequence ID" value="GAJ46458.1"/>
    <property type="molecule type" value="Genomic_DNA"/>
</dbReference>
<dbReference type="PANTHER" id="PTHR36918:SF1">
    <property type="entry name" value="PROTEIN-EXPORT PROTEIN SECB"/>
    <property type="match status" value="1"/>
</dbReference>
<keyword evidence="8" id="KW-1185">Reference proteome</keyword>
<dbReference type="Gene3D" id="3.10.420.10">
    <property type="entry name" value="SecB-like"/>
    <property type="match status" value="1"/>
</dbReference>
<reference evidence="7 8" key="1">
    <citation type="journal article" date="2014" name="FEMS Microbiol. Lett.">
        <title>Draft genome sequences of three Holospora species (Holospora obtusa, Holospora undulata, and Holospora elegans), endonuclear symbiotic bacteria of the ciliate Paramecium caudatum.</title>
        <authorList>
            <person name="Dohra H."/>
            <person name="Tanaka K."/>
            <person name="Suzuki T."/>
            <person name="Fujishima M."/>
            <person name="Suzuki H."/>
        </authorList>
    </citation>
    <scope>NUCLEOTIDE SEQUENCE [LARGE SCALE GENOMIC DNA]</scope>
    <source>
        <strain evidence="7 8">E1</strain>
    </source>
</reference>
<evidence type="ECO:0000256" key="4">
    <source>
        <dbReference type="ARBA" id="ARBA00023010"/>
    </source>
</evidence>
<keyword evidence="5" id="KW-0143">Chaperone</keyword>
<dbReference type="RefSeq" id="WP_006300563.1">
    <property type="nucleotide sequence ID" value="NZ_BAUP01000099.1"/>
</dbReference>
<proteinExistence type="inferred from homology"/>
<comment type="caution">
    <text evidence="7">The sequence shown here is derived from an EMBL/GenBank/DDBJ whole genome shotgun (WGS) entry which is preliminary data.</text>
</comment>
<sequence length="171" mass="19323">MYQDFQEPPFQGGIPSPSNGTSSAEQNDPSSVLELVFQHIVDCSIECPSPFALSEQEGNETETRVSVDVLTGGEGEHFQVVIVLRIEMMKDQKPGCIIELKYAGYFIIKNEDEDMRPFLLYVNCPNMLWPSVRHWVRIVTLECGLPGLQLNSVDFTEILRKKIKEAQQSNT</sequence>
<name>A0A023DZG3_9PROT</name>
<feature type="region of interest" description="Disordered" evidence="6">
    <location>
        <begin position="1"/>
        <end position="27"/>
    </location>
</feature>
<dbReference type="OrthoDB" id="9795145at2"/>
<dbReference type="GO" id="GO:0051082">
    <property type="term" value="F:unfolded protein binding"/>
    <property type="evidence" value="ECO:0007669"/>
    <property type="project" value="InterPro"/>
</dbReference>
<protein>
    <submittedName>
        <fullName evidence="7">Protein-export protein SecB</fullName>
    </submittedName>
</protein>